<evidence type="ECO:0000256" key="1">
    <source>
        <dbReference type="ARBA" id="ARBA00004141"/>
    </source>
</evidence>
<keyword evidence="5" id="KW-0675">Receptor</keyword>
<protein>
    <recommendedName>
        <fullName evidence="9">Gustatory receptor</fullName>
    </recommendedName>
</protein>
<evidence type="ECO:0000256" key="5">
    <source>
        <dbReference type="ARBA" id="ARBA00023170"/>
    </source>
</evidence>
<gene>
    <name evidence="7" type="ORF">MCOR_11610</name>
</gene>
<keyword evidence="8" id="KW-1185">Reference proteome</keyword>
<evidence type="ECO:0000256" key="2">
    <source>
        <dbReference type="ARBA" id="ARBA00022692"/>
    </source>
</evidence>
<evidence type="ECO:0000256" key="4">
    <source>
        <dbReference type="ARBA" id="ARBA00023136"/>
    </source>
</evidence>
<accession>A0A6J8AUT1</accession>
<dbReference type="InterPro" id="IPR013604">
    <property type="entry name" value="7TM_chemorcpt"/>
</dbReference>
<dbReference type="GO" id="GO:0016020">
    <property type="term" value="C:membrane"/>
    <property type="evidence" value="ECO:0007669"/>
    <property type="project" value="UniProtKB-SubCell"/>
</dbReference>
<evidence type="ECO:0008006" key="9">
    <source>
        <dbReference type="Google" id="ProtNLM"/>
    </source>
</evidence>
<feature type="transmembrane region" description="Helical" evidence="6">
    <location>
        <begin position="219"/>
        <end position="246"/>
    </location>
</feature>
<comment type="subcellular location">
    <subcellularLocation>
        <location evidence="1">Membrane</location>
        <topology evidence="1">Multi-pass membrane protein</topology>
    </subcellularLocation>
</comment>
<evidence type="ECO:0000256" key="6">
    <source>
        <dbReference type="SAM" id="Phobius"/>
    </source>
</evidence>
<evidence type="ECO:0000256" key="3">
    <source>
        <dbReference type="ARBA" id="ARBA00022989"/>
    </source>
</evidence>
<dbReference type="Pfam" id="PF08395">
    <property type="entry name" value="7tm_7"/>
    <property type="match status" value="1"/>
</dbReference>
<dbReference type="GO" id="GO:0038023">
    <property type="term" value="F:signaling receptor activity"/>
    <property type="evidence" value="ECO:0007669"/>
    <property type="project" value="UniProtKB-ARBA"/>
</dbReference>
<dbReference type="OrthoDB" id="6478931at2759"/>
<feature type="transmembrane region" description="Helical" evidence="6">
    <location>
        <begin position="75"/>
        <end position="101"/>
    </location>
</feature>
<keyword evidence="2 6" id="KW-0812">Transmembrane</keyword>
<sequence>MSSLTKRKTLSKHSSAKIAWTNEDIRSTDDISITMYWYIITMSWLGFFHPFKILKDGHKEIPLTKTKSSQCRKTVMHFGFCFSLALLLGIHSIRTIVGIFVGDLLDETRNFKLVYSTWVTLCFVTSASILYVSYKPEGICVFFDQWNKSREFAFTQLGIVTKTRTIKLKVKAYLIIALILLAVNVAATGILMFAGLGSASDSFIFVFSAPFKPTTTVKVFVYLSNCISGIPWLFPVIFFVLICSILKDDMETYNIFFNKQTKDSNGKIGKDLTRLRLVHLELCKTISSLDSSFSWLLFTWFVLNIANGCFIAFLLLNSSYDTFGTTVLVSWLITSFVYICATCISAAILHEKLTAHAPLEYLYDIDINDVKPEDQPQLYLFLSKLTSSSVGLTAFGLVTITKELLLTLAGLYLTYFFLLLQFR</sequence>
<reference evidence="7 8" key="1">
    <citation type="submission" date="2020-06" db="EMBL/GenBank/DDBJ databases">
        <authorList>
            <person name="Li R."/>
            <person name="Bekaert M."/>
        </authorList>
    </citation>
    <scope>NUCLEOTIDE SEQUENCE [LARGE SCALE GENOMIC DNA]</scope>
    <source>
        <strain evidence="8">wild</strain>
    </source>
</reference>
<dbReference type="Proteomes" id="UP000507470">
    <property type="component" value="Unassembled WGS sequence"/>
</dbReference>
<dbReference type="PANTHER" id="PTHR21421">
    <property type="entry name" value="GUSTATORY RECEPTOR"/>
    <property type="match status" value="1"/>
</dbReference>
<dbReference type="GO" id="GO:0050909">
    <property type="term" value="P:sensory perception of taste"/>
    <property type="evidence" value="ECO:0007669"/>
    <property type="project" value="InterPro"/>
</dbReference>
<feature type="transmembrane region" description="Helical" evidence="6">
    <location>
        <begin position="113"/>
        <end position="134"/>
    </location>
</feature>
<feature type="transmembrane region" description="Helical" evidence="6">
    <location>
        <begin position="328"/>
        <end position="349"/>
    </location>
</feature>
<feature type="transmembrane region" description="Helical" evidence="6">
    <location>
        <begin position="172"/>
        <end position="199"/>
    </location>
</feature>
<feature type="transmembrane region" description="Helical" evidence="6">
    <location>
        <begin position="293"/>
        <end position="316"/>
    </location>
</feature>
<feature type="transmembrane region" description="Helical" evidence="6">
    <location>
        <begin position="35"/>
        <end position="54"/>
    </location>
</feature>
<feature type="transmembrane region" description="Helical" evidence="6">
    <location>
        <begin position="378"/>
        <end position="398"/>
    </location>
</feature>
<dbReference type="GO" id="GO:0051606">
    <property type="term" value="P:detection of stimulus"/>
    <property type="evidence" value="ECO:0007669"/>
    <property type="project" value="UniProtKB-ARBA"/>
</dbReference>
<name>A0A6J8AUT1_MYTCO</name>
<keyword evidence="3 6" id="KW-1133">Transmembrane helix</keyword>
<keyword evidence="4 6" id="KW-0472">Membrane</keyword>
<feature type="transmembrane region" description="Helical" evidence="6">
    <location>
        <begin position="404"/>
        <end position="422"/>
    </location>
</feature>
<dbReference type="EMBL" id="CACVKT020001980">
    <property type="protein sequence ID" value="CAC5374083.1"/>
    <property type="molecule type" value="Genomic_DNA"/>
</dbReference>
<evidence type="ECO:0000313" key="7">
    <source>
        <dbReference type="EMBL" id="CAC5374083.1"/>
    </source>
</evidence>
<organism evidence="7 8">
    <name type="scientific">Mytilus coruscus</name>
    <name type="common">Sea mussel</name>
    <dbReference type="NCBI Taxonomy" id="42192"/>
    <lineage>
        <taxon>Eukaryota</taxon>
        <taxon>Metazoa</taxon>
        <taxon>Spiralia</taxon>
        <taxon>Lophotrochozoa</taxon>
        <taxon>Mollusca</taxon>
        <taxon>Bivalvia</taxon>
        <taxon>Autobranchia</taxon>
        <taxon>Pteriomorphia</taxon>
        <taxon>Mytilida</taxon>
        <taxon>Mytiloidea</taxon>
        <taxon>Mytilidae</taxon>
        <taxon>Mytilinae</taxon>
        <taxon>Mytilus</taxon>
    </lineage>
</organism>
<dbReference type="PANTHER" id="PTHR21421:SF29">
    <property type="entry name" value="GUSTATORY RECEPTOR 5A FOR TREHALOSE-RELATED"/>
    <property type="match status" value="1"/>
</dbReference>
<evidence type="ECO:0000313" key="8">
    <source>
        <dbReference type="Proteomes" id="UP000507470"/>
    </source>
</evidence>
<dbReference type="AlphaFoldDB" id="A0A6J8AUT1"/>
<proteinExistence type="predicted"/>